<sequence>MAKEAADLNKKRIPPARGSIKRHIFASILNNLKLMTINSIRFLLCNNSD</sequence>
<evidence type="ECO:0000313" key="2">
    <source>
        <dbReference type="Proteomes" id="UP000585474"/>
    </source>
</evidence>
<evidence type="ECO:0000313" key="1">
    <source>
        <dbReference type="EMBL" id="GFY85636.1"/>
    </source>
</evidence>
<dbReference type="AlphaFoldDB" id="A0A7J0EHH5"/>
<reference evidence="1 2" key="1">
    <citation type="submission" date="2019-07" db="EMBL/GenBank/DDBJ databases">
        <title>De Novo Assembly of kiwifruit Actinidia rufa.</title>
        <authorList>
            <person name="Sugita-Konishi S."/>
            <person name="Sato K."/>
            <person name="Mori E."/>
            <person name="Abe Y."/>
            <person name="Kisaki G."/>
            <person name="Hamano K."/>
            <person name="Suezawa K."/>
            <person name="Otani M."/>
            <person name="Fukuda T."/>
            <person name="Manabe T."/>
            <person name="Gomi K."/>
            <person name="Tabuchi M."/>
            <person name="Akimitsu K."/>
            <person name="Kataoka I."/>
        </authorList>
    </citation>
    <scope>NUCLEOTIDE SEQUENCE [LARGE SCALE GENOMIC DNA]</scope>
    <source>
        <strain evidence="2">cv. Fuchu</strain>
    </source>
</reference>
<name>A0A7J0EHH5_9ERIC</name>
<dbReference type="EMBL" id="BJWL01000004">
    <property type="protein sequence ID" value="GFY85636.1"/>
    <property type="molecule type" value="Genomic_DNA"/>
</dbReference>
<comment type="caution">
    <text evidence="1">The sequence shown here is derived from an EMBL/GenBank/DDBJ whole genome shotgun (WGS) entry which is preliminary data.</text>
</comment>
<organism evidence="1 2">
    <name type="scientific">Actinidia rufa</name>
    <dbReference type="NCBI Taxonomy" id="165716"/>
    <lineage>
        <taxon>Eukaryota</taxon>
        <taxon>Viridiplantae</taxon>
        <taxon>Streptophyta</taxon>
        <taxon>Embryophyta</taxon>
        <taxon>Tracheophyta</taxon>
        <taxon>Spermatophyta</taxon>
        <taxon>Magnoliopsida</taxon>
        <taxon>eudicotyledons</taxon>
        <taxon>Gunneridae</taxon>
        <taxon>Pentapetalae</taxon>
        <taxon>asterids</taxon>
        <taxon>Ericales</taxon>
        <taxon>Actinidiaceae</taxon>
        <taxon>Actinidia</taxon>
    </lineage>
</organism>
<protein>
    <submittedName>
        <fullName evidence="1">Uncharacterized protein</fullName>
    </submittedName>
</protein>
<keyword evidence="2" id="KW-1185">Reference proteome</keyword>
<gene>
    <name evidence="1" type="ORF">Acr_04g0003740</name>
</gene>
<accession>A0A7J0EHH5</accession>
<proteinExistence type="predicted"/>
<dbReference type="Proteomes" id="UP000585474">
    <property type="component" value="Unassembled WGS sequence"/>
</dbReference>